<proteinExistence type="predicted"/>
<evidence type="ECO:0000313" key="1">
    <source>
        <dbReference type="EMBL" id="RVW50214.1"/>
    </source>
</evidence>
<evidence type="ECO:0000313" key="2">
    <source>
        <dbReference type="Proteomes" id="UP000288805"/>
    </source>
</evidence>
<protein>
    <submittedName>
        <fullName evidence="1">Uncharacterized protein</fullName>
    </submittedName>
</protein>
<dbReference type="Proteomes" id="UP000288805">
    <property type="component" value="Unassembled WGS sequence"/>
</dbReference>
<reference evidence="1 2" key="1">
    <citation type="journal article" date="2018" name="PLoS Genet.">
        <title>Population sequencing reveals clonal diversity and ancestral inbreeding in the grapevine cultivar Chardonnay.</title>
        <authorList>
            <person name="Roach M.J."/>
            <person name="Johnson D.L."/>
            <person name="Bohlmann J."/>
            <person name="van Vuuren H.J."/>
            <person name="Jones S.J."/>
            <person name="Pretorius I.S."/>
            <person name="Schmidt S.A."/>
            <person name="Borneman A.R."/>
        </authorList>
    </citation>
    <scope>NUCLEOTIDE SEQUENCE [LARGE SCALE GENOMIC DNA]</scope>
    <source>
        <strain evidence="2">cv. Chardonnay</strain>
        <tissue evidence="1">Leaf</tissue>
    </source>
</reference>
<gene>
    <name evidence="1" type="ORF">CK203_087995</name>
</gene>
<name>A0A438ER38_VITVI</name>
<organism evidence="1 2">
    <name type="scientific">Vitis vinifera</name>
    <name type="common">Grape</name>
    <dbReference type="NCBI Taxonomy" id="29760"/>
    <lineage>
        <taxon>Eukaryota</taxon>
        <taxon>Viridiplantae</taxon>
        <taxon>Streptophyta</taxon>
        <taxon>Embryophyta</taxon>
        <taxon>Tracheophyta</taxon>
        <taxon>Spermatophyta</taxon>
        <taxon>Magnoliopsida</taxon>
        <taxon>eudicotyledons</taxon>
        <taxon>Gunneridae</taxon>
        <taxon>Pentapetalae</taxon>
        <taxon>rosids</taxon>
        <taxon>Vitales</taxon>
        <taxon>Vitaceae</taxon>
        <taxon>Viteae</taxon>
        <taxon>Vitis</taxon>
    </lineage>
</organism>
<comment type="caution">
    <text evidence="1">The sequence shown here is derived from an EMBL/GenBank/DDBJ whole genome shotgun (WGS) entry which is preliminary data.</text>
</comment>
<dbReference type="AlphaFoldDB" id="A0A438ER38"/>
<accession>A0A438ER38</accession>
<sequence>MPLSQALRKLTKARLLIALTPRPPSQPIPPQFRMDLNCAYHQGPGHETDHCTALRHAIQDLIDQGLMAFVLIPDVEEVQTPYDDVSQTPDAQYILLGDKVLRQLPPIVARLIEGTSAPDEYSSRCTDLSLEPDQSLDYHHPKGFDSYGDVVQACRVPYVLLDNGSALNVCHLATAIALGYAPYDSVPLLRQFELMTKLGGRFLRIPTSFNLLLGRPWIYRAEAIPYSLHQKVKFIHDGQVVTVQSMGDTLEMEDFCRDFIAMSFDQHSSTVVLDMMKGMSYLADMGLGQRQHGPNEFMTFPDYDVPFRLGFIPTEADYRYMARLRRERVRARLTHTPFDYPIRSYTLSLMDYFVRALEP</sequence>
<dbReference type="EMBL" id="QGNW01001206">
    <property type="protein sequence ID" value="RVW50214.1"/>
    <property type="molecule type" value="Genomic_DNA"/>
</dbReference>